<sequence length="167" mass="18871">MDNFLGAIKTLIIPKLSMFIALEGSRIHYIINNHPQLTRLKLYAAFDPVTHHYLSSKNSIYWFEHVKHNSAGRLSDKIDNIYQILAGRDSLVYLCSIMTYWHPSILNFLAENIKNVVTLSFLNIASTPSDASTNTYGTLQGRIVWTCVNSGVWVSNTRGTQEPPANQ</sequence>
<dbReference type="Proteomes" id="UP000076154">
    <property type="component" value="Unassembled WGS sequence"/>
</dbReference>
<comment type="caution">
    <text evidence="1">The sequence shown here is derived from an EMBL/GenBank/DDBJ whole genome shotgun (WGS) entry which is preliminary data.</text>
</comment>
<reference evidence="1" key="1">
    <citation type="submission" date="2018-04" db="EMBL/GenBank/DDBJ databases">
        <title>Whole genome sequencing of Hypsizygus marmoreus.</title>
        <authorList>
            <person name="Choi I.-G."/>
            <person name="Min B."/>
            <person name="Kim J.-G."/>
            <person name="Kim S."/>
            <person name="Oh Y.-L."/>
            <person name="Kong W.-S."/>
            <person name="Park H."/>
            <person name="Jeong J."/>
            <person name="Song E.-S."/>
        </authorList>
    </citation>
    <scope>NUCLEOTIDE SEQUENCE [LARGE SCALE GENOMIC DNA]</scope>
    <source>
        <strain evidence="1">51987-8</strain>
    </source>
</reference>
<dbReference type="InParanoid" id="A0A369K2E4"/>
<organism evidence="1 2">
    <name type="scientific">Hypsizygus marmoreus</name>
    <name type="common">White beech mushroom</name>
    <name type="synonym">Agaricus marmoreus</name>
    <dbReference type="NCBI Taxonomy" id="39966"/>
    <lineage>
        <taxon>Eukaryota</taxon>
        <taxon>Fungi</taxon>
        <taxon>Dikarya</taxon>
        <taxon>Basidiomycota</taxon>
        <taxon>Agaricomycotina</taxon>
        <taxon>Agaricomycetes</taxon>
        <taxon>Agaricomycetidae</taxon>
        <taxon>Agaricales</taxon>
        <taxon>Tricholomatineae</taxon>
        <taxon>Lyophyllaceae</taxon>
        <taxon>Hypsizygus</taxon>
    </lineage>
</organism>
<evidence type="ECO:0000313" key="2">
    <source>
        <dbReference type="Proteomes" id="UP000076154"/>
    </source>
</evidence>
<dbReference type="EMBL" id="LUEZ02000023">
    <property type="protein sequence ID" value="RDB26795.1"/>
    <property type="molecule type" value="Genomic_DNA"/>
</dbReference>
<protein>
    <submittedName>
        <fullName evidence="1">Uncharacterized protein</fullName>
    </submittedName>
</protein>
<gene>
    <name evidence="1" type="ORF">Hypma_005252</name>
</gene>
<accession>A0A369K2E4</accession>
<dbReference type="AlphaFoldDB" id="A0A369K2E4"/>
<name>A0A369K2E4_HYPMA</name>
<evidence type="ECO:0000313" key="1">
    <source>
        <dbReference type="EMBL" id="RDB26795.1"/>
    </source>
</evidence>
<proteinExistence type="predicted"/>
<keyword evidence="2" id="KW-1185">Reference proteome</keyword>